<organism evidence="6 7">
    <name type="scientific">Pachysolen tannophilus NRRL Y-2460</name>
    <dbReference type="NCBI Taxonomy" id="669874"/>
    <lineage>
        <taxon>Eukaryota</taxon>
        <taxon>Fungi</taxon>
        <taxon>Dikarya</taxon>
        <taxon>Ascomycota</taxon>
        <taxon>Saccharomycotina</taxon>
        <taxon>Pichiomycetes</taxon>
        <taxon>Pachysolenaceae</taxon>
        <taxon>Pachysolen</taxon>
    </lineage>
</organism>
<dbReference type="InterPro" id="IPR001680">
    <property type="entry name" value="WD40_rpt"/>
</dbReference>
<dbReference type="Pfam" id="PF00400">
    <property type="entry name" value="WD40"/>
    <property type="match status" value="1"/>
</dbReference>
<dbReference type="EMBL" id="KV454018">
    <property type="protein sequence ID" value="ODV93348.1"/>
    <property type="molecule type" value="Genomic_DNA"/>
</dbReference>
<keyword evidence="2" id="KW-0677">Repeat</keyword>
<dbReference type="InterPro" id="IPR051179">
    <property type="entry name" value="WD_repeat_multifunction"/>
</dbReference>
<feature type="repeat" description="WD" evidence="5">
    <location>
        <begin position="155"/>
        <end position="181"/>
    </location>
</feature>
<dbReference type="STRING" id="669874.A0A1E4TNU3"/>
<dbReference type="PANTHER" id="PTHR19857:SF19">
    <property type="entry name" value="26S PROTEASOME REGULATORY SUBUNIT RPN14"/>
    <property type="match status" value="1"/>
</dbReference>
<proteinExistence type="inferred from homology"/>
<evidence type="ECO:0000256" key="1">
    <source>
        <dbReference type="ARBA" id="ARBA00022574"/>
    </source>
</evidence>
<sequence length="394" mass="45093">MEKKMERSMWRVQMDVVSIQCSFAEVINDVLVGKEVQDKFWIKVNENRGYIFVETADDDDGQLRFREEGNSGTIFRKISDREYELTRDKVIYRLKIPFRIFSDAKILQNINTFDISSHCGFYCIGNNNGKIIIGTISDKNSILKIFQNCHFDLDVIKIQIFPSDKVLLSAGLDYTIKIWSILDGSNPRCFKGHTDRITDLKLIGKTGRNFVKKKIDKGEENLEFETENKLILSGHCSGIIALWDLGNHIKLKEFTIDSDKNGKNQVKTIVCIKEQYIIAGFEDGNLRIFDFEKQILIKDFLFSNSINSIELVKDNSAIIVAIEGIETLFEFDVNDLINNTYAITINNNNSKELHIKPKTYLVGLDNHINTIKATTSGSKLFVGAKYGEFVEYDV</sequence>
<dbReference type="PANTHER" id="PTHR19857">
    <property type="entry name" value="MITOCHONDRIAL DIVISION PROTEIN 1-RELATED"/>
    <property type="match status" value="1"/>
</dbReference>
<dbReference type="AlphaFoldDB" id="A0A1E4TNU3"/>
<comment type="similarity">
    <text evidence="4">Belongs to the WD repeat PAAF1/RPN14 family.</text>
</comment>
<keyword evidence="7" id="KW-1185">Reference proteome</keyword>
<accession>A0A1E4TNU3</accession>
<dbReference type="Gene3D" id="2.130.10.10">
    <property type="entry name" value="YVTN repeat-like/Quinoprotein amine dehydrogenase"/>
    <property type="match status" value="2"/>
</dbReference>
<reference evidence="7" key="1">
    <citation type="submission" date="2016-05" db="EMBL/GenBank/DDBJ databases">
        <title>Comparative genomics of biotechnologically important yeasts.</title>
        <authorList>
            <consortium name="DOE Joint Genome Institute"/>
            <person name="Riley R."/>
            <person name="Haridas S."/>
            <person name="Wolfe K.H."/>
            <person name="Lopes M.R."/>
            <person name="Hittinger C.T."/>
            <person name="Goker M."/>
            <person name="Salamov A."/>
            <person name="Wisecaver J."/>
            <person name="Long T.M."/>
            <person name="Aerts A.L."/>
            <person name="Barry K."/>
            <person name="Choi C."/>
            <person name="Clum A."/>
            <person name="Coughlan A.Y."/>
            <person name="Deshpande S."/>
            <person name="Douglass A.P."/>
            <person name="Hanson S.J."/>
            <person name="Klenk H.-P."/>
            <person name="Labutti K."/>
            <person name="Lapidus A."/>
            <person name="Lindquist E."/>
            <person name="Lipzen A."/>
            <person name="Meier-Kolthoff J.P."/>
            <person name="Ohm R.A."/>
            <person name="Otillar R.P."/>
            <person name="Pangilinan J."/>
            <person name="Peng Y."/>
            <person name="Rokas A."/>
            <person name="Rosa C.A."/>
            <person name="Scheuner C."/>
            <person name="Sibirny A.A."/>
            <person name="Slot J.C."/>
            <person name="Stielow J.B."/>
            <person name="Sun H."/>
            <person name="Kurtzman C.P."/>
            <person name="Blackwell M."/>
            <person name="Grigoriev I.V."/>
            <person name="Jeffries T.W."/>
        </authorList>
    </citation>
    <scope>NUCLEOTIDE SEQUENCE [LARGE SCALE GENOMIC DNA]</scope>
    <source>
        <strain evidence="7">NRRL Y-2460</strain>
    </source>
</reference>
<evidence type="ECO:0000256" key="3">
    <source>
        <dbReference type="ARBA" id="ARBA00022942"/>
    </source>
</evidence>
<evidence type="ECO:0000313" key="7">
    <source>
        <dbReference type="Proteomes" id="UP000094236"/>
    </source>
</evidence>
<protein>
    <recommendedName>
        <fullName evidence="8">Anaphase-promoting complex subunit 4 WD40 domain-containing protein</fullName>
    </recommendedName>
</protein>
<keyword evidence="3" id="KW-0647">Proteasome</keyword>
<dbReference type="PROSITE" id="PS50082">
    <property type="entry name" value="WD_REPEATS_2"/>
    <property type="match status" value="1"/>
</dbReference>
<dbReference type="OrthoDB" id="10257301at2759"/>
<evidence type="ECO:0000256" key="2">
    <source>
        <dbReference type="ARBA" id="ARBA00022737"/>
    </source>
</evidence>
<dbReference type="Proteomes" id="UP000094236">
    <property type="component" value="Unassembled WGS sequence"/>
</dbReference>
<dbReference type="GO" id="GO:0000502">
    <property type="term" value="C:proteasome complex"/>
    <property type="evidence" value="ECO:0007669"/>
    <property type="project" value="UniProtKB-KW"/>
</dbReference>
<dbReference type="InterPro" id="IPR015943">
    <property type="entry name" value="WD40/YVTN_repeat-like_dom_sf"/>
</dbReference>
<dbReference type="SUPFAM" id="SSF50978">
    <property type="entry name" value="WD40 repeat-like"/>
    <property type="match status" value="1"/>
</dbReference>
<evidence type="ECO:0000313" key="6">
    <source>
        <dbReference type="EMBL" id="ODV93348.1"/>
    </source>
</evidence>
<evidence type="ECO:0000256" key="4">
    <source>
        <dbReference type="ARBA" id="ARBA00038321"/>
    </source>
</evidence>
<gene>
    <name evidence="6" type="ORF">PACTADRAFT_51949</name>
</gene>
<keyword evidence="1 5" id="KW-0853">WD repeat</keyword>
<evidence type="ECO:0000256" key="5">
    <source>
        <dbReference type="PROSITE-ProRule" id="PRU00221"/>
    </source>
</evidence>
<name>A0A1E4TNU3_PACTA</name>
<evidence type="ECO:0008006" key="8">
    <source>
        <dbReference type="Google" id="ProtNLM"/>
    </source>
</evidence>
<dbReference type="InterPro" id="IPR036322">
    <property type="entry name" value="WD40_repeat_dom_sf"/>
</dbReference>
<dbReference type="SMART" id="SM00320">
    <property type="entry name" value="WD40"/>
    <property type="match status" value="3"/>
</dbReference>